<feature type="compositionally biased region" description="Basic and acidic residues" evidence="1">
    <location>
        <begin position="215"/>
        <end position="225"/>
    </location>
</feature>
<dbReference type="AlphaFoldDB" id="A0A4Z1KUM8"/>
<keyword evidence="2" id="KW-0812">Transmembrane</keyword>
<protein>
    <submittedName>
        <fullName evidence="3">Uncharacterized protein</fullName>
    </submittedName>
</protein>
<feature type="region of interest" description="Disordered" evidence="1">
    <location>
        <begin position="154"/>
        <end position="398"/>
    </location>
</feature>
<accession>A0A4Z1KUM8</accession>
<organism evidence="3 4">
    <name type="scientific">Botrytis porri</name>
    <dbReference type="NCBI Taxonomy" id="87229"/>
    <lineage>
        <taxon>Eukaryota</taxon>
        <taxon>Fungi</taxon>
        <taxon>Dikarya</taxon>
        <taxon>Ascomycota</taxon>
        <taxon>Pezizomycotina</taxon>
        <taxon>Leotiomycetes</taxon>
        <taxon>Helotiales</taxon>
        <taxon>Sclerotiniaceae</taxon>
        <taxon>Botrytis</taxon>
    </lineage>
</organism>
<feature type="transmembrane region" description="Helical" evidence="2">
    <location>
        <begin position="89"/>
        <end position="112"/>
    </location>
</feature>
<evidence type="ECO:0000313" key="4">
    <source>
        <dbReference type="Proteomes" id="UP000297280"/>
    </source>
</evidence>
<gene>
    <name evidence="3" type="ORF">BPOR_0175g00030</name>
</gene>
<feature type="compositionally biased region" description="Basic and acidic residues" evidence="1">
    <location>
        <begin position="343"/>
        <end position="369"/>
    </location>
</feature>
<name>A0A4Z1KUM8_9HELO</name>
<feature type="compositionally biased region" description="Polar residues" evidence="1">
    <location>
        <begin position="387"/>
        <end position="398"/>
    </location>
</feature>
<evidence type="ECO:0000256" key="2">
    <source>
        <dbReference type="SAM" id="Phobius"/>
    </source>
</evidence>
<feature type="compositionally biased region" description="Basic and acidic residues" evidence="1">
    <location>
        <begin position="322"/>
        <end position="335"/>
    </location>
</feature>
<keyword evidence="4" id="KW-1185">Reference proteome</keyword>
<evidence type="ECO:0000313" key="3">
    <source>
        <dbReference type="EMBL" id="TGO88229.1"/>
    </source>
</evidence>
<proteinExistence type="predicted"/>
<comment type="caution">
    <text evidence="3">The sequence shown here is derived from an EMBL/GenBank/DDBJ whole genome shotgun (WGS) entry which is preliminary data.</text>
</comment>
<keyword evidence="2" id="KW-0472">Membrane</keyword>
<keyword evidence="2" id="KW-1133">Transmembrane helix</keyword>
<feature type="compositionally biased region" description="Polar residues" evidence="1">
    <location>
        <begin position="265"/>
        <end position="274"/>
    </location>
</feature>
<sequence>MITKMITDGRFGDSTLPPGATFSDTIFVSPPLSLSYPTQSTHPTQSSYPSASTLPPQFQRIHARSFFPNQTLSTVSATNQVLDIATRTALFTLFFIMSCFALFSLIYFVYYIRELYTAELQQQCNYESDGELERLIIRRTSFGYHTFDEISPYEAEENGRPVSSTGRTENREHINATRANRGINATKATQATKAKATKITEPSKPTKTTKTINVHHTEPESETAHSTHPTPPNRRKVVFGNLPRPIRRPPTSKKPAVIQFAASASRPSRLNKSNPPRRLRSPPLPPDFLTMSNATTAPMTIPGQEPSSWTAGLPWATAADDPNTRDEGKRDREMSPDDEDWGDVDRIISNERDQYAGDKKILDEASRRDRQMKRVNGGSQSRDECDNFSSSSEGFWGY</sequence>
<evidence type="ECO:0000256" key="1">
    <source>
        <dbReference type="SAM" id="MobiDB-lite"/>
    </source>
</evidence>
<dbReference type="OrthoDB" id="3553695at2759"/>
<feature type="compositionally biased region" description="Low complexity" evidence="1">
    <location>
        <begin position="185"/>
        <end position="212"/>
    </location>
</feature>
<dbReference type="EMBL" id="PQXO01000175">
    <property type="protein sequence ID" value="TGO88229.1"/>
    <property type="molecule type" value="Genomic_DNA"/>
</dbReference>
<reference evidence="3 4" key="1">
    <citation type="submission" date="2017-12" db="EMBL/GenBank/DDBJ databases">
        <title>Comparative genomics of Botrytis spp.</title>
        <authorList>
            <person name="Valero-Jimenez C.A."/>
            <person name="Tapia P."/>
            <person name="Veloso J."/>
            <person name="Silva-Moreno E."/>
            <person name="Staats M."/>
            <person name="Valdes J.H."/>
            <person name="Van Kan J.A.L."/>
        </authorList>
    </citation>
    <scope>NUCLEOTIDE SEQUENCE [LARGE SCALE GENOMIC DNA]</scope>
    <source>
        <strain evidence="3 4">MUCL3349</strain>
    </source>
</reference>
<dbReference type="Proteomes" id="UP000297280">
    <property type="component" value="Unassembled WGS sequence"/>
</dbReference>